<proteinExistence type="predicted"/>
<organism evidence="1 2">
    <name type="scientific">Taxus chinensis</name>
    <name type="common">Chinese yew</name>
    <name type="synonym">Taxus wallichiana var. chinensis</name>
    <dbReference type="NCBI Taxonomy" id="29808"/>
    <lineage>
        <taxon>Eukaryota</taxon>
        <taxon>Viridiplantae</taxon>
        <taxon>Streptophyta</taxon>
        <taxon>Embryophyta</taxon>
        <taxon>Tracheophyta</taxon>
        <taxon>Spermatophyta</taxon>
        <taxon>Pinopsida</taxon>
        <taxon>Pinidae</taxon>
        <taxon>Conifers II</taxon>
        <taxon>Cupressales</taxon>
        <taxon>Taxaceae</taxon>
        <taxon>Taxus</taxon>
    </lineage>
</organism>
<dbReference type="EMBL" id="JAHRHJ020000006">
    <property type="protein sequence ID" value="KAH9311852.1"/>
    <property type="molecule type" value="Genomic_DNA"/>
</dbReference>
<accession>A0AA38FVE7</accession>
<gene>
    <name evidence="1" type="ORF">KI387_026887</name>
</gene>
<evidence type="ECO:0000313" key="2">
    <source>
        <dbReference type="Proteomes" id="UP000824469"/>
    </source>
</evidence>
<protein>
    <submittedName>
        <fullName evidence="1">Uncharacterized protein</fullName>
    </submittedName>
</protein>
<reference evidence="1 2" key="1">
    <citation type="journal article" date="2021" name="Nat. Plants">
        <title>The Taxus genome provides insights into paclitaxel biosynthesis.</title>
        <authorList>
            <person name="Xiong X."/>
            <person name="Gou J."/>
            <person name="Liao Q."/>
            <person name="Li Y."/>
            <person name="Zhou Q."/>
            <person name="Bi G."/>
            <person name="Li C."/>
            <person name="Du R."/>
            <person name="Wang X."/>
            <person name="Sun T."/>
            <person name="Guo L."/>
            <person name="Liang H."/>
            <person name="Lu P."/>
            <person name="Wu Y."/>
            <person name="Zhang Z."/>
            <person name="Ro D.K."/>
            <person name="Shang Y."/>
            <person name="Huang S."/>
            <person name="Yan J."/>
        </authorList>
    </citation>
    <scope>NUCLEOTIDE SEQUENCE [LARGE SCALE GENOMIC DNA]</scope>
    <source>
        <strain evidence="1">Ta-2019</strain>
    </source>
</reference>
<dbReference type="AlphaFoldDB" id="A0AA38FVE7"/>
<evidence type="ECO:0000313" key="1">
    <source>
        <dbReference type="EMBL" id="KAH9311852.1"/>
    </source>
</evidence>
<comment type="caution">
    <text evidence="1">The sequence shown here is derived from an EMBL/GenBank/DDBJ whole genome shotgun (WGS) entry which is preliminary data.</text>
</comment>
<sequence>ASSDGSGGFQVFLETGVSYLSLAQFDLGASSNPSLGGGALGLFGGLGSPFLDPNLALDSLALCSSIQAAGGGMDSACGFDGGLGEDKFVGGGGATSTGPYRGGLGGAKSFLSMAKSGCRHPIKPMAYVKQTPKVSFGEDVSETIDYFQMRGLICRFSNG</sequence>
<name>A0AA38FVE7_TAXCH</name>
<dbReference type="Proteomes" id="UP000824469">
    <property type="component" value="Unassembled WGS sequence"/>
</dbReference>
<feature type="non-terminal residue" evidence="1">
    <location>
        <position position="1"/>
    </location>
</feature>
<keyword evidence="2" id="KW-1185">Reference proteome</keyword>